<feature type="signal peptide" evidence="2">
    <location>
        <begin position="1"/>
        <end position="19"/>
    </location>
</feature>
<dbReference type="InterPro" id="IPR035940">
    <property type="entry name" value="CAP_sf"/>
</dbReference>
<keyword evidence="2" id="KW-0732">Signal</keyword>
<keyword evidence="5" id="KW-1185">Reference proteome</keyword>
<dbReference type="PANTHER" id="PTHR10334">
    <property type="entry name" value="CYSTEINE-RICH SECRETORY PROTEIN-RELATED"/>
    <property type="match status" value="1"/>
</dbReference>
<proteinExistence type="predicted"/>
<dbReference type="SMART" id="SM00198">
    <property type="entry name" value="SCP"/>
    <property type="match status" value="1"/>
</dbReference>
<gene>
    <name evidence="4" type="ORF">CspeluHIS016_0115000</name>
</gene>
<evidence type="ECO:0000313" key="5">
    <source>
        <dbReference type="Proteomes" id="UP001222932"/>
    </source>
</evidence>
<comment type="caution">
    <text evidence="4">The sequence shown here is derived from an EMBL/GenBank/DDBJ whole genome shotgun (WGS) entry which is preliminary data.</text>
</comment>
<dbReference type="AlphaFoldDB" id="A0AAD3TQK4"/>
<evidence type="ECO:0000259" key="3">
    <source>
        <dbReference type="SMART" id="SM00198"/>
    </source>
</evidence>
<dbReference type="Pfam" id="PF00188">
    <property type="entry name" value="CAP"/>
    <property type="match status" value="1"/>
</dbReference>
<dbReference type="Gene3D" id="3.40.33.10">
    <property type="entry name" value="CAP"/>
    <property type="match status" value="1"/>
</dbReference>
<feature type="compositionally biased region" description="Low complexity" evidence="1">
    <location>
        <begin position="108"/>
        <end position="117"/>
    </location>
</feature>
<dbReference type="EMBL" id="BTCM01000001">
    <property type="protein sequence ID" value="GMK54914.1"/>
    <property type="molecule type" value="Genomic_DNA"/>
</dbReference>
<evidence type="ECO:0000256" key="2">
    <source>
        <dbReference type="SAM" id="SignalP"/>
    </source>
</evidence>
<dbReference type="SUPFAM" id="SSF55797">
    <property type="entry name" value="PR-1-like"/>
    <property type="match status" value="1"/>
</dbReference>
<feature type="chain" id="PRO_5042063390" description="SCP domain-containing protein" evidence="2">
    <location>
        <begin position="20"/>
        <end position="329"/>
    </location>
</feature>
<dbReference type="Proteomes" id="UP001222932">
    <property type="component" value="Unassembled WGS sequence"/>
</dbReference>
<reference evidence="4" key="1">
    <citation type="journal article" date="2023" name="BMC Genomics">
        <title>Chromosome-level genome assemblies of Cutaneotrichosporon spp. (Trichosporonales, Basidiomycota) reveal imbalanced evolution between nucleotide sequences and chromosome synteny.</title>
        <authorList>
            <person name="Kobayashi Y."/>
            <person name="Kayamori A."/>
            <person name="Aoki K."/>
            <person name="Shiwa Y."/>
            <person name="Matsutani M."/>
            <person name="Fujita N."/>
            <person name="Sugita T."/>
            <person name="Iwasaki W."/>
            <person name="Tanaka N."/>
            <person name="Takashima M."/>
        </authorList>
    </citation>
    <scope>NUCLEOTIDE SEQUENCE</scope>
    <source>
        <strain evidence="4">HIS016</strain>
    </source>
</reference>
<feature type="region of interest" description="Disordered" evidence="1">
    <location>
        <begin position="24"/>
        <end position="44"/>
    </location>
</feature>
<reference evidence="4" key="2">
    <citation type="submission" date="2023-06" db="EMBL/GenBank/DDBJ databases">
        <authorList>
            <person name="Kobayashi Y."/>
            <person name="Kayamori A."/>
            <person name="Aoki K."/>
            <person name="Shiwa Y."/>
            <person name="Fujita N."/>
            <person name="Sugita T."/>
            <person name="Iwasaki W."/>
            <person name="Tanaka N."/>
            <person name="Takashima M."/>
        </authorList>
    </citation>
    <scope>NUCLEOTIDE SEQUENCE</scope>
    <source>
        <strain evidence="4">HIS016</strain>
    </source>
</reference>
<name>A0AAD3TQK4_9TREE</name>
<feature type="domain" description="SCP" evidence="3">
    <location>
        <begin position="173"/>
        <end position="309"/>
    </location>
</feature>
<accession>A0AAD3TQK4</accession>
<dbReference type="InterPro" id="IPR001283">
    <property type="entry name" value="CRISP-related"/>
</dbReference>
<evidence type="ECO:0000256" key="1">
    <source>
        <dbReference type="SAM" id="MobiDB-lite"/>
    </source>
</evidence>
<feature type="compositionally biased region" description="Pro residues" evidence="1">
    <location>
        <begin position="88"/>
        <end position="107"/>
    </location>
</feature>
<sequence>MKASVIFALVASLAVPATAAPLKRDADANADADPQWRNGENPFGRWNEDGSFEFTINWSSAVNRWRTHRPAPYPTTTRNMIEVQPSVQPQPIPPVPQPQPSAAPAPSPVVGTSSAPARPEVAPIGGSPVTAAGGPFRTAIAPKVPGEPTLPFANDQVVITQDPSPADLAGTSAQAKVWLDYHNQWRAQYGVPGLTWDEGLAKKAADSMAGCKWEHIGADNLGAVWGTGAVVNHFVHNLMDGWAEEFKIYDYNNPRWTFETGHFSAMTWRAVTKMGCGWKLGCKDSSPGVGKEKKIYYSCVYDPAPNTEGWTPEETRQHFVDNVPRYTGP</sequence>
<dbReference type="PRINTS" id="PR00837">
    <property type="entry name" value="V5TPXLIKE"/>
</dbReference>
<protein>
    <recommendedName>
        <fullName evidence="3">SCP domain-containing protein</fullName>
    </recommendedName>
</protein>
<feature type="region of interest" description="Disordered" evidence="1">
    <location>
        <begin position="86"/>
        <end position="129"/>
    </location>
</feature>
<organism evidence="4 5">
    <name type="scientific">Cutaneotrichosporon spelunceum</name>
    <dbReference type="NCBI Taxonomy" id="1672016"/>
    <lineage>
        <taxon>Eukaryota</taxon>
        <taxon>Fungi</taxon>
        <taxon>Dikarya</taxon>
        <taxon>Basidiomycota</taxon>
        <taxon>Agaricomycotina</taxon>
        <taxon>Tremellomycetes</taxon>
        <taxon>Trichosporonales</taxon>
        <taxon>Trichosporonaceae</taxon>
        <taxon>Cutaneotrichosporon</taxon>
    </lineage>
</organism>
<dbReference type="InterPro" id="IPR014044">
    <property type="entry name" value="CAP_dom"/>
</dbReference>
<evidence type="ECO:0000313" key="4">
    <source>
        <dbReference type="EMBL" id="GMK54914.1"/>
    </source>
</evidence>